<evidence type="ECO:0000313" key="3">
    <source>
        <dbReference type="Proteomes" id="UP000228896"/>
    </source>
</evidence>
<organism evidence="2 3">
    <name type="scientific">Candidatus Falkowbacteria bacterium CG02_land_8_20_14_3_00_36_14</name>
    <dbReference type="NCBI Taxonomy" id="1974560"/>
    <lineage>
        <taxon>Bacteria</taxon>
        <taxon>Candidatus Falkowiibacteriota</taxon>
    </lineage>
</organism>
<evidence type="ECO:0000256" key="1">
    <source>
        <dbReference type="SAM" id="Phobius"/>
    </source>
</evidence>
<dbReference type="Proteomes" id="UP000228896">
    <property type="component" value="Unassembled WGS sequence"/>
</dbReference>
<reference evidence="3" key="1">
    <citation type="submission" date="2017-09" db="EMBL/GenBank/DDBJ databases">
        <title>Depth-based differentiation of microbial function through sediment-hosted aquifers and enrichment of novel symbionts in the deep terrestrial subsurface.</title>
        <authorList>
            <person name="Probst A.J."/>
            <person name="Ladd B."/>
            <person name="Jarett J.K."/>
            <person name="Geller-Mcgrath D.E."/>
            <person name="Sieber C.M.K."/>
            <person name="Emerson J.B."/>
            <person name="Anantharaman K."/>
            <person name="Thomas B.C."/>
            <person name="Malmstrom R."/>
            <person name="Stieglmeier M."/>
            <person name="Klingl A."/>
            <person name="Woyke T."/>
            <person name="Ryan C.M."/>
            <person name="Banfield J.F."/>
        </authorList>
    </citation>
    <scope>NUCLEOTIDE SEQUENCE [LARGE SCALE GENOMIC DNA]</scope>
</reference>
<proteinExistence type="predicted"/>
<keyword evidence="1" id="KW-0472">Membrane</keyword>
<keyword evidence="1" id="KW-1133">Transmembrane helix</keyword>
<sequence>MLLNINLFIVVIIKLALNIVLHFLIPTFFCHSRPLRHSFSEASAGGLPVGRQGIQVPPSVIYYSQVKITRRNV</sequence>
<dbReference type="AlphaFoldDB" id="A0A2M7DN11"/>
<feature type="transmembrane region" description="Helical" evidence="1">
    <location>
        <begin position="6"/>
        <end position="29"/>
    </location>
</feature>
<protein>
    <submittedName>
        <fullName evidence="2">Uncharacterized protein</fullName>
    </submittedName>
</protein>
<accession>A0A2M7DN11</accession>
<dbReference type="EMBL" id="PETS01000079">
    <property type="protein sequence ID" value="PIV51137.1"/>
    <property type="molecule type" value="Genomic_DNA"/>
</dbReference>
<gene>
    <name evidence="2" type="ORF">COS18_03230</name>
</gene>
<comment type="caution">
    <text evidence="2">The sequence shown here is derived from an EMBL/GenBank/DDBJ whole genome shotgun (WGS) entry which is preliminary data.</text>
</comment>
<name>A0A2M7DN11_9BACT</name>
<evidence type="ECO:0000313" key="2">
    <source>
        <dbReference type="EMBL" id="PIV51137.1"/>
    </source>
</evidence>
<keyword evidence="1" id="KW-0812">Transmembrane</keyword>